<feature type="compositionally biased region" description="Acidic residues" evidence="1">
    <location>
        <begin position="348"/>
        <end position="370"/>
    </location>
</feature>
<feature type="transmembrane region" description="Helical" evidence="2">
    <location>
        <begin position="313"/>
        <end position="337"/>
    </location>
</feature>
<gene>
    <name evidence="3" type="ORF">PCOR1329_LOCUS43312</name>
</gene>
<feature type="transmembrane region" description="Helical" evidence="2">
    <location>
        <begin position="241"/>
        <end position="263"/>
    </location>
</feature>
<feature type="transmembrane region" description="Helical" evidence="2">
    <location>
        <begin position="275"/>
        <end position="293"/>
    </location>
</feature>
<evidence type="ECO:0000256" key="2">
    <source>
        <dbReference type="SAM" id="Phobius"/>
    </source>
</evidence>
<dbReference type="EMBL" id="CAUYUJ010015205">
    <property type="protein sequence ID" value="CAK0851056.1"/>
    <property type="molecule type" value="Genomic_DNA"/>
</dbReference>
<reference evidence="3" key="1">
    <citation type="submission" date="2023-10" db="EMBL/GenBank/DDBJ databases">
        <authorList>
            <person name="Chen Y."/>
            <person name="Shah S."/>
            <person name="Dougan E. K."/>
            <person name="Thang M."/>
            <person name="Chan C."/>
        </authorList>
    </citation>
    <scope>NUCLEOTIDE SEQUENCE [LARGE SCALE GENOMIC DNA]</scope>
</reference>
<name>A0ABN9TYN2_9DINO</name>
<feature type="region of interest" description="Disordered" evidence="1">
    <location>
        <begin position="348"/>
        <end position="392"/>
    </location>
</feature>
<protein>
    <submittedName>
        <fullName evidence="3">Uncharacterized protein</fullName>
    </submittedName>
</protein>
<evidence type="ECO:0000256" key="1">
    <source>
        <dbReference type="SAM" id="MobiDB-lite"/>
    </source>
</evidence>
<evidence type="ECO:0000313" key="4">
    <source>
        <dbReference type="Proteomes" id="UP001189429"/>
    </source>
</evidence>
<organism evidence="3 4">
    <name type="scientific">Prorocentrum cordatum</name>
    <dbReference type="NCBI Taxonomy" id="2364126"/>
    <lineage>
        <taxon>Eukaryota</taxon>
        <taxon>Sar</taxon>
        <taxon>Alveolata</taxon>
        <taxon>Dinophyceae</taxon>
        <taxon>Prorocentrales</taxon>
        <taxon>Prorocentraceae</taxon>
        <taxon>Prorocentrum</taxon>
    </lineage>
</organism>
<keyword evidence="2" id="KW-1133">Transmembrane helix</keyword>
<keyword evidence="2" id="KW-0812">Transmembrane</keyword>
<dbReference type="Proteomes" id="UP001189429">
    <property type="component" value="Unassembled WGS sequence"/>
</dbReference>
<sequence>MDGQGGGAYMAGGAYGQDQGDYGVAGGAYGQGQGDYGMAGGAYGQGQGDYGMAGGDYGMAGGCPGDFGIDGKGQGMMAPGMMDPGMMAPGMMTPGMMAPGMAPGMGAKMTQAERIDEIEKRQIKKLKADTYKQRRKEGRPNHGTTSMACLILASIAILAQTGTLFVPSMRSNYYGVFGYATPRRWGFFGVSGKTTKFWHDIAMDTCGYFGALNVGGVCASPICLWYRLKCESYMTFGCISYGIAFLLVISYFLHIACLAWTGMLTPRSLRYAGKCWPIVLLLNVTGSVAWYIFSENMFDELMARSFYPAPEIGAGLIASGVSSVLLMICTYCGCVLWKMWPDIDLSEWDSSDDEGEQDEDDDKGDSDTDDDSKAKKAKGKTTNNAKAQGGAQAMGMQASVQQGYDMSQGQAAMGMQYMQPQEGGGDAGMGMGAGPVYTPGQEVAWESQPAELRKGATYMPQQPGADMTEQARVGAAPAHARAACASPPPGAVRAPSSLPACASWRALSAHTARETMHYKRRRRRTNGAH</sequence>
<keyword evidence="2" id="KW-0472">Membrane</keyword>
<comment type="caution">
    <text evidence="3">The sequence shown here is derived from an EMBL/GenBank/DDBJ whole genome shotgun (WGS) entry which is preliminary data.</text>
</comment>
<evidence type="ECO:0000313" key="3">
    <source>
        <dbReference type="EMBL" id="CAK0851056.1"/>
    </source>
</evidence>
<proteinExistence type="predicted"/>
<keyword evidence="4" id="KW-1185">Reference proteome</keyword>
<feature type="transmembrane region" description="Helical" evidence="2">
    <location>
        <begin position="144"/>
        <end position="166"/>
    </location>
</feature>
<feature type="compositionally biased region" description="Low complexity" evidence="1">
    <location>
        <begin position="380"/>
        <end position="392"/>
    </location>
</feature>
<accession>A0ABN9TYN2</accession>